<evidence type="ECO:0000256" key="2">
    <source>
        <dbReference type="ARBA" id="ARBA00022475"/>
    </source>
</evidence>
<evidence type="ECO:0000256" key="3">
    <source>
        <dbReference type="ARBA" id="ARBA00022692"/>
    </source>
</evidence>
<dbReference type="Proteomes" id="UP000512184">
    <property type="component" value="Chromosome"/>
</dbReference>
<dbReference type="GO" id="GO:0016020">
    <property type="term" value="C:membrane"/>
    <property type="evidence" value="ECO:0007669"/>
    <property type="project" value="InterPro"/>
</dbReference>
<keyword evidence="2" id="KW-1003">Cell membrane</keyword>
<sequence length="153" mass="17515">MLRLFPHNKFFLEEDSSLANIPQELFFVNEAFSDSMRWEVGKMLGSLILLLGIFGVGCWLFRRFLRSRGHVPSIHSSIKVLDRRVLASKTSIYVIKVANKTLVIAERGDHVTLLSEFPPNTDLNTLLQQDQKKIPSPRGEILSGFLKQFKDKK</sequence>
<accession>A0AAQ0EKP4</accession>
<dbReference type="EMBL" id="CP063185">
    <property type="protein sequence ID" value="QYC74100.1"/>
    <property type="molecule type" value="Genomic_DNA"/>
</dbReference>
<keyword evidence="9" id="KW-1185">Reference proteome</keyword>
<name>A0AAQ0EKP4_9CHLA</name>
<dbReference type="InterPro" id="IPR022781">
    <property type="entry name" value="Flagellar_biosynth_FliO"/>
</dbReference>
<feature type="transmembrane region" description="Helical" evidence="6">
    <location>
        <begin position="43"/>
        <end position="61"/>
    </location>
</feature>
<evidence type="ECO:0000313" key="7">
    <source>
        <dbReference type="EMBL" id="QHP83275.1"/>
    </source>
</evidence>
<evidence type="ECO:0000256" key="1">
    <source>
        <dbReference type="ARBA" id="ARBA00004236"/>
    </source>
</evidence>
<keyword evidence="3 6" id="KW-0812">Transmembrane</keyword>
<evidence type="ECO:0000256" key="6">
    <source>
        <dbReference type="SAM" id="Phobius"/>
    </source>
</evidence>
<keyword evidence="5 6" id="KW-0472">Membrane</keyword>
<dbReference type="Proteomes" id="UP000825134">
    <property type="component" value="Chromosome"/>
</dbReference>
<evidence type="ECO:0000256" key="4">
    <source>
        <dbReference type="ARBA" id="ARBA00022989"/>
    </source>
</evidence>
<protein>
    <submittedName>
        <fullName evidence="8">FliO/MopB family protein</fullName>
    </submittedName>
</protein>
<organism evidence="8 10">
    <name type="scientific">Chlamydia suis</name>
    <dbReference type="NCBI Taxonomy" id="83559"/>
    <lineage>
        <taxon>Bacteria</taxon>
        <taxon>Pseudomonadati</taxon>
        <taxon>Chlamydiota</taxon>
        <taxon>Chlamydiia</taxon>
        <taxon>Chlamydiales</taxon>
        <taxon>Chlamydiaceae</taxon>
        <taxon>Chlamydia/Chlamydophila group</taxon>
        <taxon>Chlamydia</taxon>
    </lineage>
</organism>
<evidence type="ECO:0000313" key="9">
    <source>
        <dbReference type="Proteomes" id="UP000512184"/>
    </source>
</evidence>
<keyword evidence="4 6" id="KW-1133">Transmembrane helix</keyword>
<dbReference type="GO" id="GO:0044781">
    <property type="term" value="P:bacterial-type flagellum organization"/>
    <property type="evidence" value="ECO:0007669"/>
    <property type="project" value="InterPro"/>
</dbReference>
<dbReference type="AlphaFoldDB" id="A0AAQ0EKP4"/>
<gene>
    <name evidence="7" type="primary">hypothetical protein</name>
    <name evidence="7" type="ORF">Chls_400</name>
    <name evidence="8" type="ORF">INQ84_03145</name>
</gene>
<evidence type="ECO:0000256" key="5">
    <source>
        <dbReference type="ARBA" id="ARBA00023136"/>
    </source>
</evidence>
<dbReference type="Pfam" id="PF04347">
    <property type="entry name" value="FliO"/>
    <property type="match status" value="1"/>
</dbReference>
<comment type="subcellular location">
    <subcellularLocation>
        <location evidence="1">Cell membrane</location>
    </subcellularLocation>
</comment>
<dbReference type="RefSeq" id="WP_080124808.1">
    <property type="nucleotide sequence ID" value="NZ_CP035278.1"/>
</dbReference>
<proteinExistence type="predicted"/>
<reference evidence="7 9" key="1">
    <citation type="submission" date="2019-01" db="EMBL/GenBank/DDBJ databases">
        <title>Whole genome sequencing and annotation enables comparative genome analysis that reveals unique features of the Chlamydia suis R19 Genome.</title>
        <authorList>
            <person name="Dimond Z.E."/>
        </authorList>
    </citation>
    <scope>NUCLEOTIDE SEQUENCE [LARGE SCALE GENOMIC DNA]</scope>
    <source>
        <strain evidence="7 9">R19</strain>
    </source>
</reference>
<reference evidence="8" key="2">
    <citation type="journal article" date="2021" name="Front. Microbiol.">
        <title>Generation of Tetracycline and Rifamycin Resistant Chlamydia Suis Recombinants.</title>
        <authorList>
            <person name="Marti H."/>
            <person name="Bommana S."/>
            <person name="Read T.D."/>
            <person name="Pesch T."/>
            <person name="Prahauser B."/>
            <person name="Dean D."/>
            <person name="Borel N."/>
        </authorList>
    </citation>
    <scope>NUCLEOTIDE SEQUENCE</scope>
    <source>
        <strain evidence="8">208.1</strain>
    </source>
</reference>
<evidence type="ECO:0000313" key="10">
    <source>
        <dbReference type="Proteomes" id="UP000825134"/>
    </source>
</evidence>
<dbReference type="EMBL" id="CP035278">
    <property type="protein sequence ID" value="QHP83275.1"/>
    <property type="molecule type" value="Genomic_DNA"/>
</dbReference>
<evidence type="ECO:0000313" key="8">
    <source>
        <dbReference type="EMBL" id="QYC74100.1"/>
    </source>
</evidence>